<feature type="region of interest" description="Disordered" evidence="1">
    <location>
        <begin position="1"/>
        <end position="57"/>
    </location>
</feature>
<feature type="compositionally biased region" description="Basic and acidic residues" evidence="1">
    <location>
        <begin position="1"/>
        <end position="10"/>
    </location>
</feature>
<sequence length="319" mass="35447">MNNQHNEHVSDTSIYGKKRKKEADVTSRSLVRNESIESFTRTPTVEQSSSHSRDHQQCDNILHVARHYKRRSFAHSHALRHSTHGINTVFRATRLTMTSEVPHDSALVEAATATELSPDLQENTICPPRSRSTKRRTTPLSKERRHHRSPRSANSSGSESKYGKWTNLGPAKTRFTKRATKAKNLIKEVATILAKPEAPDFLSVVQSCYGKMSAFVSQLSASDSEALKLLTENPALSPSPEVGNKNFLALTQHIEAQQYPGLIISMENLLEKAEHIITQNSMSLNPQHKEDATPIINLGVKMALKDAPSANSSESSQKP</sequence>
<name>A0A8R1EIJ0_CAEJA</name>
<feature type="compositionally biased region" description="Polar residues" evidence="1">
    <location>
        <begin position="26"/>
        <end position="50"/>
    </location>
</feature>
<evidence type="ECO:0000313" key="3">
    <source>
        <dbReference type="Proteomes" id="UP000005237"/>
    </source>
</evidence>
<proteinExistence type="predicted"/>
<organism evidence="2 3">
    <name type="scientific">Caenorhabditis japonica</name>
    <dbReference type="NCBI Taxonomy" id="281687"/>
    <lineage>
        <taxon>Eukaryota</taxon>
        <taxon>Metazoa</taxon>
        <taxon>Ecdysozoa</taxon>
        <taxon>Nematoda</taxon>
        <taxon>Chromadorea</taxon>
        <taxon>Rhabditida</taxon>
        <taxon>Rhabditina</taxon>
        <taxon>Rhabditomorpha</taxon>
        <taxon>Rhabditoidea</taxon>
        <taxon>Rhabditidae</taxon>
        <taxon>Peloderinae</taxon>
        <taxon>Caenorhabditis</taxon>
    </lineage>
</organism>
<dbReference type="EnsemblMetazoa" id="CJA35787.1">
    <property type="protein sequence ID" value="CJA35787.1"/>
    <property type="gene ID" value="WBGene00211634"/>
</dbReference>
<reference evidence="2" key="2">
    <citation type="submission" date="2022-06" db="UniProtKB">
        <authorList>
            <consortium name="EnsemblMetazoa"/>
        </authorList>
    </citation>
    <scope>IDENTIFICATION</scope>
    <source>
        <strain evidence="2">DF5081</strain>
    </source>
</reference>
<feature type="region of interest" description="Disordered" evidence="1">
    <location>
        <begin position="112"/>
        <end position="168"/>
    </location>
</feature>
<protein>
    <submittedName>
        <fullName evidence="2">Uncharacterized protein</fullName>
    </submittedName>
</protein>
<keyword evidence="3" id="KW-1185">Reference proteome</keyword>
<evidence type="ECO:0000256" key="1">
    <source>
        <dbReference type="SAM" id="MobiDB-lite"/>
    </source>
</evidence>
<feature type="compositionally biased region" description="Basic residues" evidence="1">
    <location>
        <begin position="131"/>
        <end position="150"/>
    </location>
</feature>
<evidence type="ECO:0000313" key="2">
    <source>
        <dbReference type="EnsemblMetazoa" id="CJA35787.1"/>
    </source>
</evidence>
<accession>A0A8R1EIJ0</accession>
<reference evidence="3" key="1">
    <citation type="submission" date="2010-08" db="EMBL/GenBank/DDBJ databases">
        <authorList>
            <consortium name="Caenorhabditis japonica Sequencing Consortium"/>
            <person name="Wilson R.K."/>
        </authorList>
    </citation>
    <scope>NUCLEOTIDE SEQUENCE [LARGE SCALE GENOMIC DNA]</scope>
    <source>
        <strain evidence="3">DF5081</strain>
    </source>
</reference>
<dbReference type="AlphaFoldDB" id="A0A8R1EIJ0"/>
<dbReference type="Proteomes" id="UP000005237">
    <property type="component" value="Unassembled WGS sequence"/>
</dbReference>